<evidence type="ECO:0000313" key="2">
    <source>
        <dbReference type="EMBL" id="CRZ00633.1"/>
    </source>
</evidence>
<feature type="non-terminal residue" evidence="2">
    <location>
        <position position="196"/>
    </location>
</feature>
<name>A0A0H5QF13_9EUKA</name>
<dbReference type="AlphaFoldDB" id="A0A0H5QF13"/>
<feature type="compositionally biased region" description="Polar residues" evidence="1">
    <location>
        <begin position="32"/>
        <end position="43"/>
    </location>
</feature>
<evidence type="ECO:0000256" key="1">
    <source>
        <dbReference type="SAM" id="MobiDB-lite"/>
    </source>
</evidence>
<feature type="compositionally biased region" description="Basic and acidic residues" evidence="1">
    <location>
        <begin position="13"/>
        <end position="31"/>
    </location>
</feature>
<organism evidence="2">
    <name type="scientific">Spongospora subterranea</name>
    <dbReference type="NCBI Taxonomy" id="70186"/>
    <lineage>
        <taxon>Eukaryota</taxon>
        <taxon>Sar</taxon>
        <taxon>Rhizaria</taxon>
        <taxon>Endomyxa</taxon>
        <taxon>Phytomyxea</taxon>
        <taxon>Plasmodiophorida</taxon>
        <taxon>Plasmodiophoridae</taxon>
        <taxon>Spongospora</taxon>
    </lineage>
</organism>
<protein>
    <recommendedName>
        <fullName evidence="3">Trichohyalin-plectin-homology domain-containing protein</fullName>
    </recommendedName>
</protein>
<accession>A0A0H5QF13</accession>
<proteinExistence type="predicted"/>
<feature type="non-terminal residue" evidence="2">
    <location>
        <position position="1"/>
    </location>
</feature>
<evidence type="ECO:0008006" key="3">
    <source>
        <dbReference type="Google" id="ProtNLM"/>
    </source>
</evidence>
<sequence>LFQERSVITKELTARRKQAETRRGLERERQENATQAKIKTGQEQAKKEQDIVTVLNRKAINRLAKTHKAIHQAQTAIEGKQQIRKQHFVEGVLKLKNDIEKSGAMMRSRTANRDKQIQQEKQSIVEGNTDGIVRHRLQERMLARKKGQDLADATLREMEIMARINEQHRQDSAQEAKRHEKALVAVAESASNRVDD</sequence>
<dbReference type="EMBL" id="HACM01000191">
    <property type="protein sequence ID" value="CRZ00633.1"/>
    <property type="molecule type" value="Transcribed_RNA"/>
</dbReference>
<reference evidence="2" key="1">
    <citation type="submission" date="2015-04" db="EMBL/GenBank/DDBJ databases">
        <title>The genome sequence of the plant pathogenic Rhizarian Plasmodiophora brassicae reveals insights in its biotrophic life cycle and the origin of chitin synthesis.</title>
        <authorList>
            <person name="Schwelm A."/>
            <person name="Fogelqvist J."/>
            <person name="Knaust A."/>
            <person name="Julke S."/>
            <person name="Lilja T."/>
            <person name="Dhandapani V."/>
            <person name="Bonilla-Rosso G."/>
            <person name="Karlsson M."/>
            <person name="Shevchenko A."/>
            <person name="Choi S.R."/>
            <person name="Kim H.G."/>
            <person name="Park J.Y."/>
            <person name="Lim Y.P."/>
            <person name="Ludwig-Muller J."/>
            <person name="Dixelius C."/>
        </authorList>
    </citation>
    <scope>NUCLEOTIDE SEQUENCE</scope>
    <source>
        <tissue evidence="2">Potato root galls</tissue>
    </source>
</reference>
<feature type="region of interest" description="Disordered" evidence="1">
    <location>
        <begin position="13"/>
        <end position="44"/>
    </location>
</feature>